<evidence type="ECO:0000313" key="1">
    <source>
        <dbReference type="EMBL" id="KHG20289.1"/>
    </source>
</evidence>
<sequence length="18" mass="2152">MQVYSTTSRTYRTSTRIT</sequence>
<evidence type="ECO:0000313" key="2">
    <source>
        <dbReference type="Proteomes" id="UP000032142"/>
    </source>
</evidence>
<name>A0A0B0P891_GOSAR</name>
<keyword evidence="2" id="KW-1185">Reference proteome</keyword>
<dbReference type="Proteomes" id="UP000032142">
    <property type="component" value="Unassembled WGS sequence"/>
</dbReference>
<proteinExistence type="predicted"/>
<dbReference type="AlphaFoldDB" id="A0A0B0P891"/>
<protein>
    <submittedName>
        <fullName evidence="1">Uncharacterized protein</fullName>
    </submittedName>
</protein>
<gene>
    <name evidence="1" type="ORF">F383_02893</name>
</gene>
<reference evidence="2" key="1">
    <citation type="submission" date="2014-09" db="EMBL/GenBank/DDBJ databases">
        <authorList>
            <person name="Mudge J."/>
            <person name="Ramaraj T."/>
            <person name="Lindquist I.E."/>
            <person name="Bharti A.K."/>
            <person name="Sundararajan A."/>
            <person name="Cameron C.T."/>
            <person name="Woodward J.E."/>
            <person name="May G.D."/>
            <person name="Brubaker C."/>
            <person name="Broadhvest J."/>
            <person name="Wilkins T.A."/>
        </authorList>
    </citation>
    <scope>NUCLEOTIDE SEQUENCE</scope>
    <source>
        <strain evidence="2">cv. AKA8401</strain>
    </source>
</reference>
<dbReference type="EMBL" id="KN415345">
    <property type="protein sequence ID" value="KHG20289.1"/>
    <property type="molecule type" value="Genomic_DNA"/>
</dbReference>
<organism evidence="1 2">
    <name type="scientific">Gossypium arboreum</name>
    <name type="common">Tree cotton</name>
    <name type="synonym">Gossypium nanking</name>
    <dbReference type="NCBI Taxonomy" id="29729"/>
    <lineage>
        <taxon>Eukaryota</taxon>
        <taxon>Viridiplantae</taxon>
        <taxon>Streptophyta</taxon>
        <taxon>Embryophyta</taxon>
        <taxon>Tracheophyta</taxon>
        <taxon>Spermatophyta</taxon>
        <taxon>Magnoliopsida</taxon>
        <taxon>eudicotyledons</taxon>
        <taxon>Gunneridae</taxon>
        <taxon>Pentapetalae</taxon>
        <taxon>rosids</taxon>
        <taxon>malvids</taxon>
        <taxon>Malvales</taxon>
        <taxon>Malvaceae</taxon>
        <taxon>Malvoideae</taxon>
        <taxon>Gossypium</taxon>
    </lineage>
</organism>
<accession>A0A0B0P891</accession>